<proteinExistence type="predicted"/>
<evidence type="ECO:0000256" key="1">
    <source>
        <dbReference type="SAM" id="MobiDB-lite"/>
    </source>
</evidence>
<reference evidence="2 3" key="1">
    <citation type="journal article" date="2010" name="Cell">
        <title>The genome of Naegleria gruberi illuminates early eukaryotic versatility.</title>
        <authorList>
            <person name="Fritz-Laylin L.K."/>
            <person name="Prochnik S.E."/>
            <person name="Ginger M.L."/>
            <person name="Dacks J.B."/>
            <person name="Carpenter M.L."/>
            <person name="Field M.C."/>
            <person name="Kuo A."/>
            <person name="Paredez A."/>
            <person name="Chapman J."/>
            <person name="Pham J."/>
            <person name="Shu S."/>
            <person name="Neupane R."/>
            <person name="Cipriano M."/>
            <person name="Mancuso J."/>
            <person name="Tu H."/>
            <person name="Salamov A."/>
            <person name="Lindquist E."/>
            <person name="Shapiro H."/>
            <person name="Lucas S."/>
            <person name="Grigoriev I.V."/>
            <person name="Cande W.Z."/>
            <person name="Fulton C."/>
            <person name="Rokhsar D.S."/>
            <person name="Dawson S.C."/>
        </authorList>
    </citation>
    <scope>NUCLEOTIDE SEQUENCE [LARGE SCALE GENOMIC DNA]</scope>
    <source>
        <strain evidence="2 3">NEG-M</strain>
    </source>
</reference>
<dbReference type="KEGG" id="ngr:NAEGRDRAFT_58182"/>
<dbReference type="RefSeq" id="XP_002676515.1">
    <property type="nucleotide sequence ID" value="XM_002676469.1"/>
</dbReference>
<evidence type="ECO:0000313" key="2">
    <source>
        <dbReference type="EMBL" id="EFC43771.1"/>
    </source>
</evidence>
<dbReference type="GO" id="GO:1904515">
    <property type="term" value="P:positive regulation of TORC2 signaling"/>
    <property type="evidence" value="ECO:0007669"/>
    <property type="project" value="TreeGrafter"/>
</dbReference>
<feature type="compositionally biased region" description="Basic and acidic residues" evidence="1">
    <location>
        <begin position="179"/>
        <end position="191"/>
    </location>
</feature>
<dbReference type="EMBL" id="GG738871">
    <property type="protein sequence ID" value="EFC43771.1"/>
    <property type="molecule type" value="Genomic_DNA"/>
</dbReference>
<protein>
    <submittedName>
        <fullName evidence="2">Predicted protein</fullName>
    </submittedName>
</protein>
<dbReference type="OrthoDB" id="25878at2759"/>
<name>D2VHB0_NAEGR</name>
<dbReference type="Gene3D" id="3.40.50.1820">
    <property type="entry name" value="alpha/beta hydrolase"/>
    <property type="match status" value="1"/>
</dbReference>
<dbReference type="PANTHER" id="PTHR37516:SF1">
    <property type="entry name" value="SCA1 COMPLEX SCAFFOLD PROTEIN SCAA"/>
    <property type="match status" value="1"/>
</dbReference>
<organism evidence="3">
    <name type="scientific">Naegleria gruberi</name>
    <name type="common">Amoeba</name>
    <dbReference type="NCBI Taxonomy" id="5762"/>
    <lineage>
        <taxon>Eukaryota</taxon>
        <taxon>Discoba</taxon>
        <taxon>Heterolobosea</taxon>
        <taxon>Tetramitia</taxon>
        <taxon>Eutetramitia</taxon>
        <taxon>Vahlkampfiidae</taxon>
        <taxon>Naegleria</taxon>
    </lineage>
</organism>
<dbReference type="InterPro" id="IPR037474">
    <property type="entry name" value="ScaA"/>
</dbReference>
<dbReference type="GO" id="GO:0005886">
    <property type="term" value="C:plasma membrane"/>
    <property type="evidence" value="ECO:0007669"/>
    <property type="project" value="TreeGrafter"/>
</dbReference>
<dbReference type="GO" id="GO:0046579">
    <property type="term" value="P:positive regulation of Ras protein signal transduction"/>
    <property type="evidence" value="ECO:0007669"/>
    <property type="project" value="TreeGrafter"/>
</dbReference>
<feature type="compositionally biased region" description="Acidic residues" evidence="1">
    <location>
        <begin position="507"/>
        <end position="520"/>
    </location>
</feature>
<dbReference type="eggNOG" id="ENOG502S48E">
    <property type="taxonomic scope" value="Eukaryota"/>
</dbReference>
<sequence length="2140" mass="246031">MSMSNGLGDLNNSQSNLMKLATLNSSFQQQQSIDQDMGTFEKKLAAEAEAFERALIEETSQPLRRALQRYEFYTRQEEQRQERKRELGSLVKRKERGFQQYTTTQQRLEKKCSTSNHHDYDAYLCLGQGGQLVEKNYYGPLLVYSSNSSASNNSSSDGQDEEESLILNKKHSDHHHHHEKSEETMDEHHSDDDLIHEAILEEQKHLIETFTAMQNGELPTPSGVASKPVYLGEDGTLYNLYYEPLPKQDSSMLRGRGKFSQIAYGSSAKSSEAEIVEGINKAKQLKDKKNLTNEEELIVKKYGQVVNGSEELIDKYVRRGRMLDRYEYQHDPDLYLSAPDPESFTSFDDYEEALLNWTKQVESKLGYLQLPRVMGRHYFRPAERSENSAAAENAIDQRASTHLHGSRHISENLTAIALKGGFDDDSLDGPNTIGHETWEAQLVPLEPKPEFYETFKEYEMAMIRWAIVTLGLPFLPPHVAQYQTLLGLKLVNEPTFQISGVQVSSQDNEEKEDLETNINDDDRLDDDKVSIRYEVKNEWENLKPNVKQEITNGIQQVVNTKMENKKKYRSYHKPVLPIIHGTLKSERKAVQLKLVAGERTKPENVRSWIVYQRQKKSLSCVPAQLTLTYSSANASDIDHQIPLRRKDLTPLDIRASQDCEEVERDVVNFDSPEYDLGEIDFNLLANNPNYMMFLQIVLARKDNEKRFDHLNSWYFPKEEPFYLSEMFSGLCSVLDKVEHPSQMKVSHFEGIFQSSVYLDDFQKFLNTDLKLRMSMMKNGVEIPVETYGKLMFCSTTKQHFSAILKFFHNSNSPLTHVKVAHYVKEFFKQENSKDIISEYLQDDDYTTLQYIARAVTLFDEVPVQLYEYSESTRNAVINIVLSDQGKKKEDSTLRMVDKFLVNLLMLYYTNCITVSLVEEDKAYPHVYPFLVTKLEKYIDEVNKYLKCSKSFLKSHIWKILGSRTKSVTALGKFVLSFLFFLSWKDDIKNALKSEDTELLNNIRKLASSTFSHVQNATARLFPLLKEYEDLLTKDYRDGNRVLRDLDLAETKSARQAVVDSRPPLVASMVLEFLNESLTVRKEEFGSQQDAYYHMIVGLIESRVFTLVLDEVLATVTQKRVHQGTVMGSLFIAKFAKFLVCNQLVPQDKTSDNNPTKWGALKTAFSLKRKEVVEVKQALYSGSKVEINSAILLSMWDFIGKPDRLRKTYRPRCAMLIAFRHLIKVPEIFNMMPRDAFTNFYTKLLELCKDDVDMEFNRNAWRLFYQLIKFHGEDVMKDIVNHNMSSFLNLITVQKSIIATNALHYFNKIFNLPIERTISNKLSSFATPDLRCEKGYNVPQKTNAQYIKTVDMLINFIINKNMVEAIFSNAYNLWSKDFKGWPFQSLATLFFTINTHSACTKLQQAFQKANIGNTLGVVCKMVSAPEDSGYHDYKRRFNLDKDVMDWNMKHKHYLYIKADEKKINKNKNMMQQPIRSMVMNSSLKMKLGLVLILSILFFSCSLHNMVTCSNSNQDFKNMNHQPIIDNIIANSAIEQQQQHEQISTNSRSLIDLKGLLKKTKGLLRLPSKKHFLTIDFKLHSRSNVIVNSNASDKKEPLYRGRALLNYQGSNNRLRLVSTSSLLKKTIYYDSDKMSYTDHDLSGEREDVIVPTSEVPFHKFFQALHDEMMSGIAHSNYIPAKVPIYDEAIERLCPNFRNSRHLVYFGEQYYVFCIGRESVSHKNEDETLNANLLLTKFIIAQEFIVEISNIHSSLLPLDFNLSKMIRGIFTQQNEEENFNLFVESPTIQEELRKFDLKYRKKSQSGLKDLFPKERAIFSERSYTPDPDPTHSHFFSSVSCKIPYLRGKLCKETDSLVAKDDRKICFFLHGAGQWPSDKGEPTRKDYTDYWGPMSDYTPQCSERWYIREETKYRGWDNRELQQSFCDFLLLKHLPQLANSTADRTVKNAIIYAHSMGNLILAGAIKNGICNLEKETISWYNIQGPMKGSKAAHMLQDLCANRVSVLTPGIAKTIAAKGGYCLSKESETLFPTYESLKIDYPGIDQLGEIAAPYIKGHMCGTSPSGLNTIYAPALSFLSNLVKYGEANDGMVTISSCRLAPLESFTSNHYTQNYMVEANHADGTCQSGDAWFGSVKPCSYYLLKK</sequence>
<dbReference type="Proteomes" id="UP000006671">
    <property type="component" value="Unassembled WGS sequence"/>
</dbReference>
<keyword evidence="3" id="KW-1185">Reference proteome</keyword>
<dbReference type="InterPro" id="IPR029058">
    <property type="entry name" value="AB_hydrolase_fold"/>
</dbReference>
<feature type="region of interest" description="Disordered" evidence="1">
    <location>
        <begin position="170"/>
        <end position="191"/>
    </location>
</feature>
<dbReference type="InParanoid" id="D2VHB0"/>
<accession>D2VHB0</accession>
<dbReference type="PANTHER" id="PTHR37516">
    <property type="entry name" value="SCA1 COMPLEX SCAFFOLD PROTEIN SCAA"/>
    <property type="match status" value="1"/>
</dbReference>
<dbReference type="GeneID" id="8856583"/>
<dbReference type="GO" id="GO:0005829">
    <property type="term" value="C:cytosol"/>
    <property type="evidence" value="ECO:0007669"/>
    <property type="project" value="TreeGrafter"/>
</dbReference>
<dbReference type="VEuPathDB" id="AmoebaDB:NAEGRDRAFT_58182"/>
<evidence type="ECO:0000313" key="3">
    <source>
        <dbReference type="Proteomes" id="UP000006671"/>
    </source>
</evidence>
<gene>
    <name evidence="2" type="ORF">NAEGRDRAFT_58182</name>
</gene>
<feature type="region of interest" description="Disordered" evidence="1">
    <location>
        <begin position="501"/>
        <end position="520"/>
    </location>
</feature>
<dbReference type="OMA" id="FFTINTH"/>